<proteinExistence type="inferred from homology"/>
<protein>
    <recommendedName>
        <fullName evidence="5 10">Nicotinate-nucleotide--dimethylbenzimidazole phosphoribosyltransferase</fullName>
        <ecNumber evidence="4 10">2.4.2.21</ecNumber>
    </recommendedName>
</protein>
<dbReference type="Gene3D" id="3.40.50.10210">
    <property type="match status" value="1"/>
</dbReference>
<dbReference type="Pfam" id="PF02277">
    <property type="entry name" value="DBI_PRT"/>
    <property type="match status" value="1"/>
</dbReference>
<dbReference type="PANTHER" id="PTHR43463:SF1">
    <property type="entry name" value="NICOTINATE-NUCLEOTIDE--DIMETHYLBENZIMIDAZOLE PHOSPHORIBOSYLTRANSFERASE"/>
    <property type="match status" value="1"/>
</dbReference>
<dbReference type="PANTHER" id="PTHR43463">
    <property type="entry name" value="NICOTINATE-NUCLEOTIDE--DIMETHYLBENZIMIDAZOLE PHOSPHORIBOSYLTRANSFERASE"/>
    <property type="match status" value="1"/>
</dbReference>
<dbReference type="SUPFAM" id="SSF52733">
    <property type="entry name" value="Nicotinate mononucleotide:5,6-dimethylbenzimidazole phosphoribosyltransferase (CobT)"/>
    <property type="match status" value="1"/>
</dbReference>
<evidence type="ECO:0000256" key="9">
    <source>
        <dbReference type="ARBA" id="ARBA00047340"/>
    </source>
</evidence>
<evidence type="ECO:0000256" key="1">
    <source>
        <dbReference type="ARBA" id="ARBA00002197"/>
    </source>
</evidence>
<comment type="catalytic activity">
    <reaction evidence="9">
        <text>5,6-dimethylbenzimidazole + nicotinate beta-D-ribonucleotide = alpha-ribazole 5'-phosphate + nicotinate + H(+)</text>
        <dbReference type="Rhea" id="RHEA:11196"/>
        <dbReference type="ChEBI" id="CHEBI:15378"/>
        <dbReference type="ChEBI" id="CHEBI:15890"/>
        <dbReference type="ChEBI" id="CHEBI:32544"/>
        <dbReference type="ChEBI" id="CHEBI:57502"/>
        <dbReference type="ChEBI" id="CHEBI:57918"/>
        <dbReference type="EC" id="2.4.2.21"/>
    </reaction>
</comment>
<evidence type="ECO:0000256" key="10">
    <source>
        <dbReference type="NCBIfam" id="TIGR03160"/>
    </source>
</evidence>
<dbReference type="FunFam" id="3.40.50.10210:FF:000001">
    <property type="entry name" value="Nicotinate-nucleotide--dimethylbenzimidazole phosphoribosyltransferase"/>
    <property type="match status" value="1"/>
</dbReference>
<evidence type="ECO:0000256" key="7">
    <source>
        <dbReference type="ARBA" id="ARBA00022676"/>
    </source>
</evidence>
<keyword evidence="8 11" id="KW-0808">Transferase</keyword>
<reference evidence="11" key="2">
    <citation type="journal article" date="2021" name="PeerJ">
        <title>Extensive microbial diversity within the chicken gut microbiome revealed by metagenomics and culture.</title>
        <authorList>
            <person name="Gilroy R."/>
            <person name="Ravi A."/>
            <person name="Getino M."/>
            <person name="Pursley I."/>
            <person name="Horton D.L."/>
            <person name="Alikhan N.F."/>
            <person name="Baker D."/>
            <person name="Gharbi K."/>
            <person name="Hall N."/>
            <person name="Watson M."/>
            <person name="Adriaenssens E.M."/>
            <person name="Foster-Nyarko E."/>
            <person name="Jarju S."/>
            <person name="Secka A."/>
            <person name="Antonio M."/>
            <person name="Oren A."/>
            <person name="Chaudhuri R.R."/>
            <person name="La Ragione R."/>
            <person name="Hildebrand F."/>
            <person name="Pallen M.J."/>
        </authorList>
    </citation>
    <scope>NUCLEOTIDE SEQUENCE</scope>
    <source>
        <strain evidence="11">ChiSxjej2B14-8506</strain>
    </source>
</reference>
<dbReference type="GO" id="GO:0009236">
    <property type="term" value="P:cobalamin biosynthetic process"/>
    <property type="evidence" value="ECO:0007669"/>
    <property type="project" value="UniProtKB-UniRule"/>
</dbReference>
<comment type="pathway">
    <text evidence="2">Nucleoside biosynthesis; alpha-ribazole biosynthesis; alpha-ribazole from 5,6-dimethylbenzimidazole: step 1/2.</text>
</comment>
<evidence type="ECO:0000256" key="5">
    <source>
        <dbReference type="ARBA" id="ARBA00015486"/>
    </source>
</evidence>
<evidence type="ECO:0000256" key="4">
    <source>
        <dbReference type="ARBA" id="ARBA00011991"/>
    </source>
</evidence>
<dbReference type="EMBL" id="DVNK01000024">
    <property type="protein sequence ID" value="HIU46220.1"/>
    <property type="molecule type" value="Genomic_DNA"/>
</dbReference>
<dbReference type="EC" id="2.4.2.21" evidence="4 10"/>
<keyword evidence="6" id="KW-0169">Cobalamin biosynthesis</keyword>
<name>A0A9D1S422_9FIRM</name>
<reference evidence="11" key="1">
    <citation type="submission" date="2020-10" db="EMBL/GenBank/DDBJ databases">
        <authorList>
            <person name="Gilroy R."/>
        </authorList>
    </citation>
    <scope>NUCLEOTIDE SEQUENCE</scope>
    <source>
        <strain evidence="11">ChiSxjej2B14-8506</strain>
    </source>
</reference>
<sequence>MDFKIEGIAPADAHAVASARRYIDALAKPLGSLGELEAIVEKLAGIFGRIPRDIASKRMLIFCADNGVHAQGISPVPQSVTRVQAINIANGLTGVGRLAECAHVELETYDVGINAPAAECAPLIDRKIMSGTRDFTQGPAIGRDNAIAALEVGREAAHKAAREGVKVIGLGEMGICNTCTSSAVLSALTGADADVTVGRGAGLSPEQFALKRDVVRRGIALNAPDPSDPIDVLSKVGGLDICAMTGAYLGAAQARIAVVIDGFIGMVSALCAVRLAPQARDFMFGSHVSAEPAFQLAARGVGIEPKLNLGMRLGEGSGCPIMMQIMDDALFTMNTMASFEQADIDMNDYVDIREQDKTSN</sequence>
<dbReference type="GO" id="GO:0008939">
    <property type="term" value="F:nicotinate-nucleotide-dimethylbenzimidazole phosphoribosyltransferase activity"/>
    <property type="evidence" value="ECO:0007669"/>
    <property type="project" value="UniProtKB-UniRule"/>
</dbReference>
<dbReference type="NCBIfam" id="TIGR03160">
    <property type="entry name" value="cobT_DBIPRT"/>
    <property type="match status" value="1"/>
</dbReference>
<evidence type="ECO:0000256" key="8">
    <source>
        <dbReference type="ARBA" id="ARBA00022679"/>
    </source>
</evidence>
<dbReference type="InterPro" id="IPR036087">
    <property type="entry name" value="Nict_dMeBzImd_PRibTrfase_sf"/>
</dbReference>
<keyword evidence="7 11" id="KW-0328">Glycosyltransferase</keyword>
<comment type="function">
    <text evidence="1">Catalyzes the synthesis of alpha-ribazole-5'-phosphate from nicotinate mononucleotide (NAMN) and 5,6-dimethylbenzimidazole (DMB).</text>
</comment>
<gene>
    <name evidence="11" type="primary">cobT</name>
    <name evidence="11" type="ORF">IAC59_03055</name>
</gene>
<evidence type="ECO:0000313" key="11">
    <source>
        <dbReference type="EMBL" id="HIU46220.1"/>
    </source>
</evidence>
<organism evidence="11 12">
    <name type="scientific">Candidatus Fimadaptatus faecigallinarum</name>
    <dbReference type="NCBI Taxonomy" id="2840814"/>
    <lineage>
        <taxon>Bacteria</taxon>
        <taxon>Bacillati</taxon>
        <taxon>Bacillota</taxon>
        <taxon>Clostridia</taxon>
        <taxon>Eubacteriales</taxon>
        <taxon>Candidatus Fimadaptatus</taxon>
    </lineage>
</organism>
<accession>A0A9D1S422</accession>
<dbReference type="Gene3D" id="1.10.1610.10">
    <property type="match status" value="1"/>
</dbReference>
<dbReference type="AlphaFoldDB" id="A0A9D1S422"/>
<dbReference type="InterPro" id="IPR023195">
    <property type="entry name" value="Nict_dMeBzImd_PRibTrfase_N"/>
</dbReference>
<evidence type="ECO:0000256" key="3">
    <source>
        <dbReference type="ARBA" id="ARBA00007110"/>
    </source>
</evidence>
<comment type="similarity">
    <text evidence="3">Belongs to the CobT family.</text>
</comment>
<comment type="caution">
    <text evidence="11">The sequence shown here is derived from an EMBL/GenBank/DDBJ whole genome shotgun (WGS) entry which is preliminary data.</text>
</comment>
<dbReference type="InterPro" id="IPR017846">
    <property type="entry name" value="Nict_dMeBzImd_PRibTrfase_bact"/>
</dbReference>
<dbReference type="InterPro" id="IPR003200">
    <property type="entry name" value="Nict_dMeBzImd_PRibTrfase"/>
</dbReference>
<dbReference type="CDD" id="cd02439">
    <property type="entry name" value="DMB-PRT_CobT"/>
    <property type="match status" value="1"/>
</dbReference>
<evidence type="ECO:0000256" key="6">
    <source>
        <dbReference type="ARBA" id="ARBA00022573"/>
    </source>
</evidence>
<evidence type="ECO:0000256" key="2">
    <source>
        <dbReference type="ARBA" id="ARBA00005049"/>
    </source>
</evidence>
<evidence type="ECO:0000313" key="12">
    <source>
        <dbReference type="Proteomes" id="UP000824123"/>
    </source>
</evidence>
<dbReference type="Proteomes" id="UP000824123">
    <property type="component" value="Unassembled WGS sequence"/>
</dbReference>
<dbReference type="NCBIfam" id="NF000996">
    <property type="entry name" value="PRK00105.1"/>
    <property type="match status" value="1"/>
</dbReference>